<organism evidence="3 4">
    <name type="scientific">Paraconexibacter antarcticus</name>
    <dbReference type="NCBI Taxonomy" id="2949664"/>
    <lineage>
        <taxon>Bacteria</taxon>
        <taxon>Bacillati</taxon>
        <taxon>Actinomycetota</taxon>
        <taxon>Thermoleophilia</taxon>
        <taxon>Solirubrobacterales</taxon>
        <taxon>Paraconexibacteraceae</taxon>
        <taxon>Paraconexibacter</taxon>
    </lineage>
</organism>
<dbReference type="Pfam" id="PF00534">
    <property type="entry name" value="Glycos_transf_1"/>
    <property type="match status" value="1"/>
</dbReference>
<reference evidence="3 4" key="1">
    <citation type="submission" date="2022-06" db="EMBL/GenBank/DDBJ databases">
        <title>Paraconexibacter antarcticus.</title>
        <authorList>
            <person name="Kim C.S."/>
        </authorList>
    </citation>
    <scope>NUCLEOTIDE SEQUENCE [LARGE SCALE GENOMIC DNA]</scope>
    <source>
        <strain evidence="3 4">02-257</strain>
    </source>
</reference>
<dbReference type="PANTHER" id="PTHR46401:SF2">
    <property type="entry name" value="GLYCOSYLTRANSFERASE WBBK-RELATED"/>
    <property type="match status" value="1"/>
</dbReference>
<dbReference type="Proteomes" id="UP001056035">
    <property type="component" value="Chromosome"/>
</dbReference>
<keyword evidence="4" id="KW-1185">Reference proteome</keyword>
<dbReference type="CDD" id="cd03809">
    <property type="entry name" value="GT4_MtfB-like"/>
    <property type="match status" value="1"/>
</dbReference>
<dbReference type="SUPFAM" id="SSF53756">
    <property type="entry name" value="UDP-Glycosyltransferase/glycogen phosphorylase"/>
    <property type="match status" value="1"/>
</dbReference>
<feature type="domain" description="Glycosyl transferase family 1" evidence="2">
    <location>
        <begin position="183"/>
        <end position="336"/>
    </location>
</feature>
<proteinExistence type="predicted"/>
<dbReference type="Gene3D" id="3.40.50.2000">
    <property type="entry name" value="Glycogen Phosphorylase B"/>
    <property type="match status" value="2"/>
</dbReference>
<evidence type="ECO:0000259" key="2">
    <source>
        <dbReference type="Pfam" id="PF00534"/>
    </source>
</evidence>
<gene>
    <name evidence="3" type="ORF">NBH00_02285</name>
</gene>
<dbReference type="RefSeq" id="WP_254571739.1">
    <property type="nucleotide sequence ID" value="NZ_CP098502.1"/>
</dbReference>
<evidence type="ECO:0000256" key="1">
    <source>
        <dbReference type="ARBA" id="ARBA00022679"/>
    </source>
</evidence>
<evidence type="ECO:0000313" key="4">
    <source>
        <dbReference type="Proteomes" id="UP001056035"/>
    </source>
</evidence>
<accession>A0ABY5DVF3</accession>
<evidence type="ECO:0000313" key="3">
    <source>
        <dbReference type="EMBL" id="UTI65047.1"/>
    </source>
</evidence>
<dbReference type="EMBL" id="CP098502">
    <property type="protein sequence ID" value="UTI65047.1"/>
    <property type="molecule type" value="Genomic_DNA"/>
</dbReference>
<keyword evidence="1" id="KW-0808">Transferase</keyword>
<dbReference type="PANTHER" id="PTHR46401">
    <property type="entry name" value="GLYCOSYLTRANSFERASE WBBK-RELATED"/>
    <property type="match status" value="1"/>
</dbReference>
<protein>
    <submittedName>
        <fullName evidence="3">Glycosyltransferase family 4 protein</fullName>
    </submittedName>
</protein>
<name>A0ABY5DVF3_9ACTN</name>
<dbReference type="InterPro" id="IPR001296">
    <property type="entry name" value="Glyco_trans_1"/>
</dbReference>
<sequence length="359" mass="38474">MTVIGIDARAAAEVPAGRGRYVRELLLALQLLPEAADVRFDLWAREAWGDLDDRFRWRCVGLPDPAWHLAVALRARGDAFLSTNSYLTAWATRVPTAITIFDLVAFLPGVADQAQRRAARIERATIRPALRRAAALPCISAATRDDLEGRFPAARGKTVTIPLAADAALARAAPPLDPGHGLDGRPYVLAVGTLEPRKNLERLVDAWTRLPQGLRDAHALALVGPRGWQDDAILAAAHAAGAVLLGRVSEEQLHALYAGCSAFAYPSLYEGFGLPVLEAMTAGAPVLTSDVSSLPEVAGNAAMLVDPRDTGAIADGLKRLLSDRALAEELRVRGRARAADFSWAQTARATLQLLREISS</sequence>